<accession>A0A9J6GFS5</accession>
<dbReference type="Proteomes" id="UP000821853">
    <property type="component" value="Chromosome 4"/>
</dbReference>
<comment type="caution">
    <text evidence="2">The sequence shown here is derived from an EMBL/GenBank/DDBJ whole genome shotgun (WGS) entry which is preliminary data.</text>
</comment>
<sequence>MAASPESNMADFDAIYEEDDDEERVNEDSLVSLVPEPVVIRGAGNMTVCVSRVADGWSPVCEKYASDAEASLQL</sequence>
<keyword evidence="3" id="KW-1185">Reference proteome</keyword>
<organism evidence="2 3">
    <name type="scientific">Haemaphysalis longicornis</name>
    <name type="common">Bush tick</name>
    <dbReference type="NCBI Taxonomy" id="44386"/>
    <lineage>
        <taxon>Eukaryota</taxon>
        <taxon>Metazoa</taxon>
        <taxon>Ecdysozoa</taxon>
        <taxon>Arthropoda</taxon>
        <taxon>Chelicerata</taxon>
        <taxon>Arachnida</taxon>
        <taxon>Acari</taxon>
        <taxon>Parasitiformes</taxon>
        <taxon>Ixodida</taxon>
        <taxon>Ixodoidea</taxon>
        <taxon>Ixodidae</taxon>
        <taxon>Haemaphysalinae</taxon>
        <taxon>Haemaphysalis</taxon>
    </lineage>
</organism>
<feature type="compositionally biased region" description="Acidic residues" evidence="1">
    <location>
        <begin position="14"/>
        <end position="25"/>
    </location>
</feature>
<evidence type="ECO:0000256" key="1">
    <source>
        <dbReference type="SAM" id="MobiDB-lite"/>
    </source>
</evidence>
<gene>
    <name evidence="2" type="ORF">HPB48_011381</name>
</gene>
<reference evidence="2 3" key="1">
    <citation type="journal article" date="2020" name="Cell">
        <title>Large-Scale Comparative Analyses of Tick Genomes Elucidate Their Genetic Diversity and Vector Capacities.</title>
        <authorList>
            <consortium name="Tick Genome and Microbiome Consortium (TIGMIC)"/>
            <person name="Jia N."/>
            <person name="Wang J."/>
            <person name="Shi W."/>
            <person name="Du L."/>
            <person name="Sun Y."/>
            <person name="Zhan W."/>
            <person name="Jiang J.F."/>
            <person name="Wang Q."/>
            <person name="Zhang B."/>
            <person name="Ji P."/>
            <person name="Bell-Sakyi L."/>
            <person name="Cui X.M."/>
            <person name="Yuan T.T."/>
            <person name="Jiang B.G."/>
            <person name="Yang W.F."/>
            <person name="Lam T.T."/>
            <person name="Chang Q.C."/>
            <person name="Ding S.J."/>
            <person name="Wang X.J."/>
            <person name="Zhu J.G."/>
            <person name="Ruan X.D."/>
            <person name="Zhao L."/>
            <person name="Wei J.T."/>
            <person name="Ye R.Z."/>
            <person name="Que T.C."/>
            <person name="Du C.H."/>
            <person name="Zhou Y.H."/>
            <person name="Cheng J.X."/>
            <person name="Dai P.F."/>
            <person name="Guo W.B."/>
            <person name="Han X.H."/>
            <person name="Huang E.J."/>
            <person name="Li L.F."/>
            <person name="Wei W."/>
            <person name="Gao Y.C."/>
            <person name="Liu J.Z."/>
            <person name="Shao H.Z."/>
            <person name="Wang X."/>
            <person name="Wang C.C."/>
            <person name="Yang T.C."/>
            <person name="Huo Q.B."/>
            <person name="Li W."/>
            <person name="Chen H.Y."/>
            <person name="Chen S.E."/>
            <person name="Zhou L.G."/>
            <person name="Ni X.B."/>
            <person name="Tian J.H."/>
            <person name="Sheng Y."/>
            <person name="Liu T."/>
            <person name="Pan Y.S."/>
            <person name="Xia L.Y."/>
            <person name="Li J."/>
            <person name="Zhao F."/>
            <person name="Cao W.C."/>
        </authorList>
    </citation>
    <scope>NUCLEOTIDE SEQUENCE [LARGE SCALE GENOMIC DNA]</scope>
    <source>
        <strain evidence="2">HaeL-2018</strain>
    </source>
</reference>
<proteinExistence type="predicted"/>
<name>A0A9J6GFS5_HAELO</name>
<evidence type="ECO:0000313" key="2">
    <source>
        <dbReference type="EMBL" id="KAH9373633.1"/>
    </source>
</evidence>
<dbReference type="VEuPathDB" id="VectorBase:HLOH_043534"/>
<protein>
    <submittedName>
        <fullName evidence="2">Uncharacterized protein</fullName>
    </submittedName>
</protein>
<dbReference type="AlphaFoldDB" id="A0A9J6GFS5"/>
<dbReference type="EMBL" id="JABSTR010000006">
    <property type="protein sequence ID" value="KAH9373633.1"/>
    <property type="molecule type" value="Genomic_DNA"/>
</dbReference>
<evidence type="ECO:0000313" key="3">
    <source>
        <dbReference type="Proteomes" id="UP000821853"/>
    </source>
</evidence>
<feature type="region of interest" description="Disordered" evidence="1">
    <location>
        <begin position="1"/>
        <end position="27"/>
    </location>
</feature>
<dbReference type="OrthoDB" id="67682at2759"/>